<dbReference type="PATRIC" id="fig|33888.3.peg.105"/>
<evidence type="ECO:0000313" key="1">
    <source>
        <dbReference type="EMBL" id="AND15257.1"/>
    </source>
</evidence>
<gene>
    <name evidence="1" type="ORF">A6122_0088</name>
</gene>
<dbReference type="KEGG" id="rtn:A6122_0088"/>
<keyword evidence="2" id="KW-1185">Reference proteome</keyword>
<dbReference type="Proteomes" id="UP000077071">
    <property type="component" value="Chromosome"/>
</dbReference>
<evidence type="ECO:0008006" key="3">
    <source>
        <dbReference type="Google" id="ProtNLM"/>
    </source>
</evidence>
<reference evidence="1 2" key="1">
    <citation type="submission" date="2016-05" db="EMBL/GenBank/DDBJ databases">
        <title>Complete genome sequence of Rathayibacter tritici NCPPB 1953.</title>
        <authorList>
            <person name="Park J."/>
            <person name="Lee H.-H."/>
            <person name="Lee S.-W."/>
            <person name="Seo Y.-S."/>
        </authorList>
    </citation>
    <scope>NUCLEOTIDE SEQUENCE [LARGE SCALE GENOMIC DNA]</scope>
    <source>
        <strain evidence="1 2">NCPPB 1953</strain>
    </source>
</reference>
<dbReference type="Pfam" id="PF11523">
    <property type="entry name" value="DUF3223"/>
    <property type="match status" value="1"/>
</dbReference>
<evidence type="ECO:0000313" key="2">
    <source>
        <dbReference type="Proteomes" id="UP000077071"/>
    </source>
</evidence>
<protein>
    <recommendedName>
        <fullName evidence="3">DUF3223 domain-containing protein</fullName>
    </recommendedName>
</protein>
<dbReference type="STRING" id="33888.A6122_0088"/>
<organism evidence="1 2">
    <name type="scientific">Rathayibacter tritici</name>
    <dbReference type="NCBI Taxonomy" id="33888"/>
    <lineage>
        <taxon>Bacteria</taxon>
        <taxon>Bacillati</taxon>
        <taxon>Actinomycetota</taxon>
        <taxon>Actinomycetes</taxon>
        <taxon>Micrococcales</taxon>
        <taxon>Microbacteriaceae</taxon>
        <taxon>Rathayibacter</taxon>
    </lineage>
</organism>
<sequence>MGRGISVVLDGYQWPTRAAAEKHFKAILHDPRYRLNDPITDPEHDAQLRALVEIHPEADVKIGVGIDYFFIGLTSEGDRFNVRPDATGIWIRRVNGSKADWSYLTAIREHGAKQSVKDAMRLALEDRRMKYRERRFADGTATSDLSGTPFTSRDQAAVIYIDPTWEQLSFRFAESEGGWDAIEVHSGRGAVRVGAEFADPHVEDRWLDFHAQHARLALATRSELARRARTDETAWTP</sequence>
<proteinExistence type="predicted"/>
<name>A0A160KPY8_9MICO</name>
<dbReference type="OrthoDB" id="5076628at2"/>
<dbReference type="AlphaFoldDB" id="A0A160KPY8"/>
<accession>A0A160KPY8</accession>
<dbReference type="EMBL" id="CP015515">
    <property type="protein sequence ID" value="AND15257.1"/>
    <property type="molecule type" value="Genomic_DNA"/>
</dbReference>
<dbReference type="Gene3D" id="3.10.450.40">
    <property type="match status" value="1"/>
</dbReference>